<gene>
    <name evidence="2" type="ORF">AOG27_05360</name>
</gene>
<keyword evidence="2" id="KW-0378">Hydrolase</keyword>
<dbReference type="PATRIC" id="fig|570156.3.peg.2055"/>
<dbReference type="AlphaFoldDB" id="A0A0P7D6S0"/>
<accession>A0A0P7D6S0</accession>
<dbReference type="RefSeq" id="WP_054551985.1">
    <property type="nucleotide sequence ID" value="NZ_LJTC01000003.1"/>
</dbReference>
<dbReference type="Proteomes" id="UP000050378">
    <property type="component" value="Unassembled WGS sequence"/>
</dbReference>
<protein>
    <submittedName>
        <fullName evidence="2">ATP-dependent protease</fullName>
    </submittedName>
</protein>
<name>A0A0P7D6S0_9GAMM</name>
<dbReference type="STRING" id="570156.AOG27_05360"/>
<keyword evidence="2" id="KW-0645">Protease</keyword>
<sequence>MKRAIFPLPVFILPEGFTKLRIFEQRYLTMVKEAVQDNTGFVLCTYQHDTDLNLPEIGCLVQITDFNQDDSGQLLIDVYAEHAVSMHNAYQDKQQLRHADIELITSPSWYVNTPINDENTLLSDTLRAVFANQPDLADLYKTPQFDNLAWVVARWLEILPISLVKKQQLAFKSNFENLLSFLHTLINNEFTD</sequence>
<dbReference type="InterPro" id="IPR003111">
    <property type="entry name" value="Lon_prtase_N"/>
</dbReference>
<evidence type="ECO:0000313" key="3">
    <source>
        <dbReference type="Proteomes" id="UP000050378"/>
    </source>
</evidence>
<dbReference type="Gene3D" id="2.30.130.40">
    <property type="entry name" value="LON domain-like"/>
    <property type="match status" value="1"/>
</dbReference>
<reference evidence="2 3" key="1">
    <citation type="submission" date="2015-09" db="EMBL/GenBank/DDBJ databases">
        <title>Draft Genome Sequence of Pseudoalteromonas lipolytica UCD-48B.</title>
        <authorList>
            <person name="Krusor M."/>
            <person name="Coil D.A."/>
            <person name="Lang J.M."/>
            <person name="Eisen J.A."/>
            <person name="Alexiev A."/>
        </authorList>
    </citation>
    <scope>NUCLEOTIDE SEQUENCE [LARGE SCALE GENOMIC DNA]</scope>
    <source>
        <strain evidence="2 3">UCD-48B</strain>
    </source>
</reference>
<dbReference type="GO" id="GO:0006508">
    <property type="term" value="P:proteolysis"/>
    <property type="evidence" value="ECO:0007669"/>
    <property type="project" value="UniProtKB-KW"/>
</dbReference>
<organism evidence="2 3">
    <name type="scientific">Pseudoalteromonas lipolytica</name>
    <dbReference type="NCBI Taxonomy" id="570156"/>
    <lineage>
        <taxon>Bacteria</taxon>
        <taxon>Pseudomonadati</taxon>
        <taxon>Pseudomonadota</taxon>
        <taxon>Gammaproteobacteria</taxon>
        <taxon>Alteromonadales</taxon>
        <taxon>Pseudoalteromonadaceae</taxon>
        <taxon>Pseudoalteromonas</taxon>
    </lineage>
</organism>
<dbReference type="InterPro" id="IPR015947">
    <property type="entry name" value="PUA-like_sf"/>
</dbReference>
<dbReference type="Pfam" id="PF02190">
    <property type="entry name" value="LON_substr_bdg"/>
    <property type="match status" value="1"/>
</dbReference>
<dbReference type="GO" id="GO:0008233">
    <property type="term" value="F:peptidase activity"/>
    <property type="evidence" value="ECO:0007669"/>
    <property type="project" value="UniProtKB-KW"/>
</dbReference>
<proteinExistence type="predicted"/>
<evidence type="ECO:0000313" key="2">
    <source>
        <dbReference type="EMBL" id="KPM84327.1"/>
    </source>
</evidence>
<dbReference type="InterPro" id="IPR046336">
    <property type="entry name" value="Lon_prtase_N_sf"/>
</dbReference>
<comment type="caution">
    <text evidence="2">The sequence shown here is derived from an EMBL/GenBank/DDBJ whole genome shotgun (WGS) entry which is preliminary data.</text>
</comment>
<evidence type="ECO:0000259" key="1">
    <source>
        <dbReference type="Pfam" id="PF02190"/>
    </source>
</evidence>
<feature type="domain" description="Lon N-terminal" evidence="1">
    <location>
        <begin position="5"/>
        <end position="187"/>
    </location>
</feature>
<dbReference type="SUPFAM" id="SSF88697">
    <property type="entry name" value="PUA domain-like"/>
    <property type="match status" value="1"/>
</dbReference>
<dbReference type="EMBL" id="LJTC01000003">
    <property type="protein sequence ID" value="KPM84327.1"/>
    <property type="molecule type" value="Genomic_DNA"/>
</dbReference>
<dbReference type="OrthoDB" id="8558970at2"/>